<evidence type="ECO:0000313" key="19">
    <source>
        <dbReference type="EMBL" id="GAA4315946.1"/>
    </source>
</evidence>
<evidence type="ECO:0000256" key="7">
    <source>
        <dbReference type="ARBA" id="ARBA00022741"/>
    </source>
</evidence>
<evidence type="ECO:0000256" key="11">
    <source>
        <dbReference type="ARBA" id="ARBA00023136"/>
    </source>
</evidence>
<evidence type="ECO:0000256" key="9">
    <source>
        <dbReference type="ARBA" id="ARBA00022989"/>
    </source>
</evidence>
<dbReference type="PROSITE" id="PS50113">
    <property type="entry name" value="PAC"/>
    <property type="match status" value="1"/>
</dbReference>
<evidence type="ECO:0000259" key="18">
    <source>
        <dbReference type="PROSITE" id="PS50894"/>
    </source>
</evidence>
<keyword evidence="20" id="KW-1185">Reference proteome</keyword>
<evidence type="ECO:0000256" key="2">
    <source>
        <dbReference type="ARBA" id="ARBA00004651"/>
    </source>
</evidence>
<dbReference type="EC" id="2.7.13.3" evidence="3"/>
<dbReference type="InterPro" id="IPR001610">
    <property type="entry name" value="PAC"/>
</dbReference>
<feature type="domain" description="PAS" evidence="16">
    <location>
        <begin position="256"/>
        <end position="327"/>
    </location>
</feature>
<evidence type="ECO:0000259" key="16">
    <source>
        <dbReference type="PROSITE" id="PS50112"/>
    </source>
</evidence>
<dbReference type="SUPFAM" id="SSF47384">
    <property type="entry name" value="Homodimeric domain of signal transducing histidine kinase"/>
    <property type="match status" value="1"/>
</dbReference>
<dbReference type="NCBIfam" id="TIGR00229">
    <property type="entry name" value="sensory_box"/>
    <property type="match status" value="1"/>
</dbReference>
<dbReference type="InterPro" id="IPR036641">
    <property type="entry name" value="HPT_dom_sf"/>
</dbReference>
<dbReference type="PROSITE" id="PS50112">
    <property type="entry name" value="PAS"/>
    <property type="match status" value="1"/>
</dbReference>
<evidence type="ECO:0000256" key="13">
    <source>
        <dbReference type="PROSITE-ProRule" id="PRU00169"/>
    </source>
</evidence>
<dbReference type="PROSITE" id="PS50109">
    <property type="entry name" value="HIS_KIN"/>
    <property type="match status" value="1"/>
</dbReference>
<dbReference type="InterPro" id="IPR003661">
    <property type="entry name" value="HisK_dim/P_dom"/>
</dbReference>
<keyword evidence="11" id="KW-0472">Membrane</keyword>
<dbReference type="InterPro" id="IPR036097">
    <property type="entry name" value="HisK_dim/P_sf"/>
</dbReference>
<feature type="domain" description="Histidine kinase" evidence="14">
    <location>
        <begin position="399"/>
        <end position="620"/>
    </location>
</feature>
<dbReference type="Pfam" id="PF02518">
    <property type="entry name" value="HATPase_c"/>
    <property type="match status" value="1"/>
</dbReference>
<dbReference type="InterPro" id="IPR042463">
    <property type="entry name" value="HNOB_dom_associated_sf"/>
</dbReference>
<evidence type="ECO:0000256" key="12">
    <source>
        <dbReference type="PROSITE-ProRule" id="PRU00110"/>
    </source>
</evidence>
<keyword evidence="5 13" id="KW-0597">Phosphoprotein</keyword>
<dbReference type="Pfam" id="PF13426">
    <property type="entry name" value="PAS_9"/>
    <property type="match status" value="1"/>
</dbReference>
<dbReference type="InterPro" id="IPR000014">
    <property type="entry name" value="PAS"/>
</dbReference>
<dbReference type="PANTHER" id="PTHR45339:SF1">
    <property type="entry name" value="HYBRID SIGNAL TRANSDUCTION HISTIDINE KINASE J"/>
    <property type="match status" value="1"/>
</dbReference>
<dbReference type="SMART" id="SM00387">
    <property type="entry name" value="HATPase_c"/>
    <property type="match status" value="1"/>
</dbReference>
<feature type="modified residue" description="Phosphohistidine" evidence="12">
    <location>
        <position position="853"/>
    </location>
</feature>
<dbReference type="InterPro" id="IPR001789">
    <property type="entry name" value="Sig_transdc_resp-reg_receiver"/>
</dbReference>
<dbReference type="SMART" id="SM00086">
    <property type="entry name" value="PAC"/>
    <property type="match status" value="2"/>
</dbReference>
<dbReference type="InterPro" id="IPR035965">
    <property type="entry name" value="PAS-like_dom_sf"/>
</dbReference>
<dbReference type="Proteomes" id="UP001500582">
    <property type="component" value="Unassembled WGS sequence"/>
</dbReference>
<dbReference type="InterPro" id="IPR000700">
    <property type="entry name" value="PAS-assoc_C"/>
</dbReference>
<evidence type="ECO:0000259" key="17">
    <source>
        <dbReference type="PROSITE" id="PS50113"/>
    </source>
</evidence>
<dbReference type="SUPFAM" id="SSF55785">
    <property type="entry name" value="PYP-like sensor domain (PAS domain)"/>
    <property type="match status" value="2"/>
</dbReference>
<organism evidence="19 20">
    <name type="scientific">Mucilaginibacter gynuensis</name>
    <dbReference type="NCBI Taxonomy" id="1302236"/>
    <lineage>
        <taxon>Bacteria</taxon>
        <taxon>Pseudomonadati</taxon>
        <taxon>Bacteroidota</taxon>
        <taxon>Sphingobacteriia</taxon>
        <taxon>Sphingobacteriales</taxon>
        <taxon>Sphingobacteriaceae</taxon>
        <taxon>Mucilaginibacter</taxon>
    </lineage>
</organism>
<dbReference type="Pfam" id="PF01627">
    <property type="entry name" value="Hpt"/>
    <property type="match status" value="1"/>
</dbReference>
<dbReference type="Gene3D" id="3.30.565.10">
    <property type="entry name" value="Histidine kinase-like ATPase, C-terminal domain"/>
    <property type="match status" value="1"/>
</dbReference>
<dbReference type="Pfam" id="PF00072">
    <property type="entry name" value="Response_reg"/>
    <property type="match status" value="1"/>
</dbReference>
<evidence type="ECO:0000256" key="3">
    <source>
        <dbReference type="ARBA" id="ARBA00012438"/>
    </source>
</evidence>
<dbReference type="CDD" id="cd00082">
    <property type="entry name" value="HisKA"/>
    <property type="match status" value="1"/>
</dbReference>
<name>A0ABP8G352_9SPHI</name>
<proteinExistence type="predicted"/>
<dbReference type="CDD" id="cd16922">
    <property type="entry name" value="HATPase_EvgS-ArcB-TorS-like"/>
    <property type="match status" value="1"/>
</dbReference>
<dbReference type="CDD" id="cd00130">
    <property type="entry name" value="PAS"/>
    <property type="match status" value="1"/>
</dbReference>
<dbReference type="InterPro" id="IPR008207">
    <property type="entry name" value="Sig_transdc_His_kin_Hpt_dom"/>
</dbReference>
<dbReference type="SUPFAM" id="SSF52172">
    <property type="entry name" value="CheY-like"/>
    <property type="match status" value="1"/>
</dbReference>
<keyword evidence="8" id="KW-0067">ATP-binding</keyword>
<sequence>MNVSHFIFDNEQFNRLFPYFILINKNIRIDGCGKSVDNVITHNPGGLFSSFFIIAGYSTVNIQLLSELTGKTITVSPVNNPNIHLRGQLEYLADTEQFLFAGNTLEEGEPHNFSLANKNDGKVKGSAIFYEDILNEVPADIVLFDTEHHYLFINPTAIKDPVLRELMIGKKDEDYCQYANRPLSVAHERRAYFNEVLQSKKIRTWEEKIIRADGSVQYKLRNMYPVLDENNEVKLVIGYGLDITDMKRVEEQVKISEKRYRDLYNFSPALIYTHDMDGKLLSINPAITSTLGYNEEDVVNANIKDLLPVYDRKKVQQEYLDKLAANGNGRGILRAIHKNGRDVVYLFYQSYVVEEPNSAPYIIGFSHDITDRIKIEKELRVAKVSTESAARAKEIFLANMSHEIRTPMNGILGLNNLLIKTELDDQQRSYTRMISESVNNLLVIVNDILDIEKIGSGKMELESRPFNISNKISRTMQLFQYKSREKGLDLVLNNRLPEEFTVIGDQYRFAQILSNLINNAIKFTHKGGITISAALLYNANNKVLLEFSVKDTGIGISEDRLPIIFEPFMQGSSHITRKYGGTGLGLSICKSLVEMQGGHLKVNSQLGEGTEFMFSLTYKKGLALSDNRPEQVIDIDQLRNKKMLLAEDVELNQFLAKNLLESWGCEVDVVDNGAQAVEKVKQNKYDVILMDIQMPEMDGITATRKIRNLPEHQHSNVPIIAVTANALKGDSQYYMDAGMNDCVTKPYTEEKLFEKIVEVLKKEGVKLPEANNGRIVAEPIAESSTMEQITPPQMEENTPKLYDLTMIETIGKNSEGFVNKMIVMFDDITTQDFDKMKAAAAAGSWQEVGQVAHKLKSTVGNMGVDIMKDAIRELEMRTSNDPQALVVELGEKLERVKQQIRADHPEAFVNPTN</sequence>
<keyword evidence="9" id="KW-1133">Transmembrane helix</keyword>
<dbReference type="Pfam" id="PF08448">
    <property type="entry name" value="PAS_4"/>
    <property type="match status" value="1"/>
</dbReference>
<feature type="domain" description="HPt" evidence="18">
    <location>
        <begin position="814"/>
        <end position="903"/>
    </location>
</feature>
<dbReference type="Pfam" id="PF00512">
    <property type="entry name" value="HisKA"/>
    <property type="match status" value="1"/>
</dbReference>
<dbReference type="PRINTS" id="PR00344">
    <property type="entry name" value="BCTRLSENSOR"/>
</dbReference>
<dbReference type="InterPro" id="IPR013656">
    <property type="entry name" value="PAS_4"/>
</dbReference>
<evidence type="ECO:0000259" key="15">
    <source>
        <dbReference type="PROSITE" id="PS50110"/>
    </source>
</evidence>
<dbReference type="Gene3D" id="3.30.450.20">
    <property type="entry name" value="PAS domain"/>
    <property type="match status" value="2"/>
</dbReference>
<reference evidence="20" key="1">
    <citation type="journal article" date="2019" name="Int. J. Syst. Evol. Microbiol.">
        <title>The Global Catalogue of Microorganisms (GCM) 10K type strain sequencing project: providing services to taxonomists for standard genome sequencing and annotation.</title>
        <authorList>
            <consortium name="The Broad Institute Genomics Platform"/>
            <consortium name="The Broad Institute Genome Sequencing Center for Infectious Disease"/>
            <person name="Wu L."/>
            <person name="Ma J."/>
        </authorList>
    </citation>
    <scope>NUCLEOTIDE SEQUENCE [LARGE SCALE GENOMIC DNA]</scope>
    <source>
        <strain evidence="20">JCM 17705</strain>
    </source>
</reference>
<keyword evidence="6" id="KW-0812">Transmembrane</keyword>
<comment type="subcellular location">
    <subcellularLocation>
        <location evidence="2">Cell membrane</location>
        <topology evidence="2">Multi-pass membrane protein</topology>
    </subcellularLocation>
</comment>
<dbReference type="RefSeq" id="WP_345210176.1">
    <property type="nucleotide sequence ID" value="NZ_BAABFT010000002.1"/>
</dbReference>
<feature type="domain" description="PAC" evidence="17">
    <location>
        <begin position="203"/>
        <end position="255"/>
    </location>
</feature>
<dbReference type="EMBL" id="BAABFT010000002">
    <property type="protein sequence ID" value="GAA4315946.1"/>
    <property type="molecule type" value="Genomic_DNA"/>
</dbReference>
<keyword evidence="4" id="KW-1003">Cell membrane</keyword>
<dbReference type="Gene3D" id="1.10.287.130">
    <property type="match status" value="1"/>
</dbReference>
<evidence type="ECO:0000256" key="8">
    <source>
        <dbReference type="ARBA" id="ARBA00022840"/>
    </source>
</evidence>
<dbReference type="PROSITE" id="PS50894">
    <property type="entry name" value="HPT"/>
    <property type="match status" value="1"/>
</dbReference>
<dbReference type="CDD" id="cd17546">
    <property type="entry name" value="REC_hyHK_CKI1_RcsC-like"/>
    <property type="match status" value="1"/>
</dbReference>
<dbReference type="Gene3D" id="3.40.50.2300">
    <property type="match status" value="1"/>
</dbReference>
<accession>A0ABP8G352</accession>
<dbReference type="PANTHER" id="PTHR45339">
    <property type="entry name" value="HYBRID SIGNAL TRANSDUCTION HISTIDINE KINASE J"/>
    <property type="match status" value="1"/>
</dbReference>
<dbReference type="SMART" id="SM00448">
    <property type="entry name" value="REC"/>
    <property type="match status" value="1"/>
</dbReference>
<evidence type="ECO:0000256" key="10">
    <source>
        <dbReference type="ARBA" id="ARBA00023012"/>
    </source>
</evidence>
<feature type="modified residue" description="4-aspartylphosphate" evidence="13">
    <location>
        <position position="691"/>
    </location>
</feature>
<dbReference type="Gene3D" id="3.30.450.260">
    <property type="entry name" value="Haem NO binding associated domain"/>
    <property type="match status" value="1"/>
</dbReference>
<dbReference type="SUPFAM" id="SSF55874">
    <property type="entry name" value="ATPase domain of HSP90 chaperone/DNA topoisomerase II/histidine kinase"/>
    <property type="match status" value="1"/>
</dbReference>
<dbReference type="SUPFAM" id="SSF47226">
    <property type="entry name" value="Histidine-containing phosphotransfer domain, HPT domain"/>
    <property type="match status" value="1"/>
</dbReference>
<dbReference type="InterPro" id="IPR011006">
    <property type="entry name" value="CheY-like_superfamily"/>
</dbReference>
<keyword evidence="7" id="KW-0547">Nucleotide-binding</keyword>
<dbReference type="SMART" id="SM00091">
    <property type="entry name" value="PAS"/>
    <property type="match status" value="1"/>
</dbReference>
<dbReference type="PROSITE" id="PS50110">
    <property type="entry name" value="RESPONSE_REGULATORY"/>
    <property type="match status" value="1"/>
</dbReference>
<dbReference type="InterPro" id="IPR004358">
    <property type="entry name" value="Sig_transdc_His_kin-like_C"/>
</dbReference>
<evidence type="ECO:0000256" key="6">
    <source>
        <dbReference type="ARBA" id="ARBA00022692"/>
    </source>
</evidence>
<dbReference type="Gene3D" id="1.20.120.160">
    <property type="entry name" value="HPT domain"/>
    <property type="match status" value="1"/>
</dbReference>
<evidence type="ECO:0000256" key="4">
    <source>
        <dbReference type="ARBA" id="ARBA00022475"/>
    </source>
</evidence>
<feature type="domain" description="Response regulatory" evidence="15">
    <location>
        <begin position="642"/>
        <end position="760"/>
    </location>
</feature>
<comment type="caution">
    <text evidence="19">The sequence shown here is derived from an EMBL/GenBank/DDBJ whole genome shotgun (WGS) entry which is preliminary data.</text>
</comment>
<keyword evidence="10" id="KW-0902">Two-component regulatory system</keyword>
<gene>
    <name evidence="19" type="ORF">GCM10023149_12760</name>
</gene>
<dbReference type="InterPro" id="IPR036890">
    <property type="entry name" value="HATPase_C_sf"/>
</dbReference>
<dbReference type="SMART" id="SM00388">
    <property type="entry name" value="HisKA"/>
    <property type="match status" value="1"/>
</dbReference>
<dbReference type="InterPro" id="IPR003594">
    <property type="entry name" value="HATPase_dom"/>
</dbReference>
<comment type="catalytic activity">
    <reaction evidence="1">
        <text>ATP + protein L-histidine = ADP + protein N-phospho-L-histidine.</text>
        <dbReference type="EC" id="2.7.13.3"/>
    </reaction>
</comment>
<evidence type="ECO:0000313" key="20">
    <source>
        <dbReference type="Proteomes" id="UP001500582"/>
    </source>
</evidence>
<evidence type="ECO:0000256" key="1">
    <source>
        <dbReference type="ARBA" id="ARBA00000085"/>
    </source>
</evidence>
<dbReference type="InterPro" id="IPR005467">
    <property type="entry name" value="His_kinase_dom"/>
</dbReference>
<evidence type="ECO:0000259" key="14">
    <source>
        <dbReference type="PROSITE" id="PS50109"/>
    </source>
</evidence>
<evidence type="ECO:0000256" key="5">
    <source>
        <dbReference type="ARBA" id="ARBA00022553"/>
    </source>
</evidence>
<protein>
    <recommendedName>
        <fullName evidence="3">histidine kinase</fullName>
        <ecNumber evidence="3">2.7.13.3</ecNumber>
    </recommendedName>
</protein>